<evidence type="ECO:0000256" key="5">
    <source>
        <dbReference type="SAM" id="SignalP"/>
    </source>
</evidence>
<sequence>MKHATRFLALCGGITLWLSGCTTAPTTGATVTLPSSQPTGQGIASFYADHFDQKMTANGETFKQQALTAAHPQLPFGTLVKVTNIQNGKSVTVRINDRGPYIAGRIIDLSQAAFKRIAPLDQGVVTVLVRPLPKP</sequence>
<dbReference type="GO" id="GO:0071555">
    <property type="term" value="P:cell wall organization"/>
    <property type="evidence" value="ECO:0007669"/>
    <property type="project" value="UniProtKB-KW"/>
</dbReference>
<keyword evidence="3" id="KW-0564">Palmitate</keyword>
<dbReference type="EMBL" id="CP031769">
    <property type="protein sequence ID" value="AXR04996.1"/>
    <property type="molecule type" value="Genomic_DNA"/>
</dbReference>
<accession>A0A346NHI9</accession>
<dbReference type="SUPFAM" id="SSF50685">
    <property type="entry name" value="Barwin-like endoglucanases"/>
    <property type="match status" value="1"/>
</dbReference>
<dbReference type="Proteomes" id="UP000262073">
    <property type="component" value="Chromosome"/>
</dbReference>
<dbReference type="PANTHER" id="PTHR34183:SF1">
    <property type="entry name" value="ENDOLYTIC PEPTIDOGLYCAN TRANSGLYCOSYLASE RLPA"/>
    <property type="match status" value="1"/>
</dbReference>
<gene>
    <name evidence="3" type="primary">rlpA</name>
    <name evidence="7" type="ORF">D0Y50_00600</name>
</gene>
<comment type="similarity">
    <text evidence="3 4">Belongs to the RlpA family.</text>
</comment>
<feature type="signal peptide" evidence="5">
    <location>
        <begin position="1"/>
        <end position="24"/>
    </location>
</feature>
<dbReference type="KEGG" id="salm:D0Y50_00600"/>
<dbReference type="GO" id="GO:0005886">
    <property type="term" value="C:plasma membrane"/>
    <property type="evidence" value="ECO:0007669"/>
    <property type="project" value="UniProtKB-SubCell"/>
</dbReference>
<dbReference type="Gene3D" id="2.40.40.10">
    <property type="entry name" value="RlpA-like domain"/>
    <property type="match status" value="1"/>
</dbReference>
<keyword evidence="8" id="KW-1185">Reference proteome</keyword>
<dbReference type="AlphaFoldDB" id="A0A346NHI9"/>
<keyword evidence="5" id="KW-0732">Signal</keyword>
<dbReference type="InterPro" id="IPR034718">
    <property type="entry name" value="RlpA"/>
</dbReference>
<name>A0A346NHI9_9ALTE</name>
<keyword evidence="3" id="KW-1003">Cell membrane</keyword>
<dbReference type="GO" id="GO:0008932">
    <property type="term" value="F:lytic endotransglycosylase activity"/>
    <property type="evidence" value="ECO:0007669"/>
    <property type="project" value="UniProtKB-UniRule"/>
</dbReference>
<dbReference type="Pfam" id="PF03330">
    <property type="entry name" value="DPBB_1"/>
    <property type="match status" value="1"/>
</dbReference>
<proteinExistence type="inferred from homology"/>
<dbReference type="RefSeq" id="WP_117314987.1">
    <property type="nucleotide sequence ID" value="NZ_CP031769.1"/>
</dbReference>
<dbReference type="HAMAP" id="MF_02071">
    <property type="entry name" value="RlpA"/>
    <property type="match status" value="1"/>
</dbReference>
<keyword evidence="2 3" id="KW-0961">Cell wall biogenesis/degradation</keyword>
<evidence type="ECO:0000256" key="3">
    <source>
        <dbReference type="HAMAP-Rule" id="MF_02071"/>
    </source>
</evidence>
<keyword evidence="3" id="KW-0449">Lipoprotein</keyword>
<feature type="chain" id="PRO_5017091731" description="Endolytic peptidoglycan transglycosylase RlpA" evidence="5">
    <location>
        <begin position="25"/>
        <end position="135"/>
    </location>
</feature>
<keyword evidence="1 3" id="KW-0456">Lyase</keyword>
<protein>
    <recommendedName>
        <fullName evidence="3">Endolytic peptidoglycan transglycosylase RlpA</fullName>
        <ecNumber evidence="3">4.2.2.-</ecNumber>
    </recommendedName>
</protein>
<evidence type="ECO:0000313" key="8">
    <source>
        <dbReference type="Proteomes" id="UP000262073"/>
    </source>
</evidence>
<dbReference type="GO" id="GO:0000270">
    <property type="term" value="P:peptidoglycan metabolic process"/>
    <property type="evidence" value="ECO:0007669"/>
    <property type="project" value="UniProtKB-UniRule"/>
</dbReference>
<evidence type="ECO:0000256" key="4">
    <source>
        <dbReference type="RuleBase" id="RU003495"/>
    </source>
</evidence>
<organism evidence="7 8">
    <name type="scientific">Salinimonas sediminis</name>
    <dbReference type="NCBI Taxonomy" id="2303538"/>
    <lineage>
        <taxon>Bacteria</taxon>
        <taxon>Pseudomonadati</taxon>
        <taxon>Pseudomonadota</taxon>
        <taxon>Gammaproteobacteria</taxon>
        <taxon>Alteromonadales</taxon>
        <taxon>Alteromonadaceae</taxon>
        <taxon>Alteromonas/Salinimonas group</taxon>
        <taxon>Salinimonas</taxon>
    </lineage>
</organism>
<dbReference type="CDD" id="cd22268">
    <property type="entry name" value="DPBB_RlpA-like"/>
    <property type="match status" value="1"/>
</dbReference>
<dbReference type="EC" id="4.2.2.-" evidence="3"/>
<dbReference type="NCBIfam" id="TIGR00413">
    <property type="entry name" value="rlpA"/>
    <property type="match status" value="1"/>
</dbReference>
<feature type="domain" description="RlpA-like protein double-psi beta-barrel" evidence="6">
    <location>
        <begin position="41"/>
        <end position="128"/>
    </location>
</feature>
<evidence type="ECO:0000259" key="6">
    <source>
        <dbReference type="Pfam" id="PF03330"/>
    </source>
</evidence>
<comment type="function">
    <text evidence="3">Lytic transglycosylase with a strong preference for naked glycan strands that lack stem peptides.</text>
</comment>
<evidence type="ECO:0000256" key="1">
    <source>
        <dbReference type="ARBA" id="ARBA00023239"/>
    </source>
</evidence>
<comment type="subcellular location">
    <subcellularLocation>
        <location evidence="3">Cell membrane</location>
        <topology evidence="3">Lipid-anchor</topology>
    </subcellularLocation>
</comment>
<dbReference type="InterPro" id="IPR012997">
    <property type="entry name" value="RplA"/>
</dbReference>
<dbReference type="PROSITE" id="PS51257">
    <property type="entry name" value="PROKAR_LIPOPROTEIN"/>
    <property type="match status" value="1"/>
</dbReference>
<evidence type="ECO:0000256" key="2">
    <source>
        <dbReference type="ARBA" id="ARBA00023316"/>
    </source>
</evidence>
<reference evidence="7 8" key="1">
    <citation type="submission" date="2018-08" db="EMBL/GenBank/DDBJ databases">
        <title>Salinimonas sediminis sp. nov., a piezophilic bacterium isolated from a deep-sea sediment sample from the New Britain Trench.</title>
        <authorList>
            <person name="Cao J."/>
        </authorList>
    </citation>
    <scope>NUCLEOTIDE SEQUENCE [LARGE SCALE GENOMIC DNA]</scope>
    <source>
        <strain evidence="7 8">N102</strain>
    </source>
</reference>
<keyword evidence="3" id="KW-0472">Membrane</keyword>
<evidence type="ECO:0000313" key="7">
    <source>
        <dbReference type="EMBL" id="AXR04996.1"/>
    </source>
</evidence>
<dbReference type="PANTHER" id="PTHR34183">
    <property type="entry name" value="ENDOLYTIC PEPTIDOGLYCAN TRANSGLYCOSYLASE RLPA"/>
    <property type="match status" value="1"/>
</dbReference>
<dbReference type="InterPro" id="IPR036908">
    <property type="entry name" value="RlpA-like_sf"/>
</dbReference>
<dbReference type="InterPro" id="IPR009009">
    <property type="entry name" value="RlpA-like_DPBB"/>
</dbReference>
<dbReference type="OrthoDB" id="9779128at2"/>